<evidence type="ECO:0000313" key="2">
    <source>
        <dbReference type="Proteomes" id="UP000243459"/>
    </source>
</evidence>
<keyword evidence="2" id="KW-1185">Reference proteome</keyword>
<reference evidence="2" key="1">
    <citation type="journal article" date="2017" name="Nat. Commun.">
        <title>The asparagus genome sheds light on the origin and evolution of a young Y chromosome.</title>
        <authorList>
            <person name="Harkess A."/>
            <person name="Zhou J."/>
            <person name="Xu C."/>
            <person name="Bowers J.E."/>
            <person name="Van der Hulst R."/>
            <person name="Ayyampalayam S."/>
            <person name="Mercati F."/>
            <person name="Riccardi P."/>
            <person name="McKain M.R."/>
            <person name="Kakrana A."/>
            <person name="Tang H."/>
            <person name="Ray J."/>
            <person name="Groenendijk J."/>
            <person name="Arikit S."/>
            <person name="Mathioni S.M."/>
            <person name="Nakano M."/>
            <person name="Shan H."/>
            <person name="Telgmann-Rauber A."/>
            <person name="Kanno A."/>
            <person name="Yue Z."/>
            <person name="Chen H."/>
            <person name="Li W."/>
            <person name="Chen Y."/>
            <person name="Xu X."/>
            <person name="Zhang Y."/>
            <person name="Luo S."/>
            <person name="Chen H."/>
            <person name="Gao J."/>
            <person name="Mao Z."/>
            <person name="Pires J.C."/>
            <person name="Luo M."/>
            <person name="Kudrna D."/>
            <person name="Wing R.A."/>
            <person name="Meyers B.C."/>
            <person name="Yi K."/>
            <person name="Kong H."/>
            <person name="Lavrijsen P."/>
            <person name="Sunseri F."/>
            <person name="Falavigna A."/>
            <person name="Ye Y."/>
            <person name="Leebens-Mack J.H."/>
            <person name="Chen G."/>
        </authorList>
    </citation>
    <scope>NUCLEOTIDE SEQUENCE [LARGE SCALE GENOMIC DNA]</scope>
    <source>
        <strain evidence="2">cv. DH0086</strain>
    </source>
</reference>
<protein>
    <submittedName>
        <fullName evidence="1">Uncharacterized protein</fullName>
    </submittedName>
</protein>
<dbReference type="AlphaFoldDB" id="A0A5P1E2Q8"/>
<name>A0A5P1E2Q8_ASPOF</name>
<proteinExistence type="predicted"/>
<organism evidence="1 2">
    <name type="scientific">Asparagus officinalis</name>
    <name type="common">Garden asparagus</name>
    <dbReference type="NCBI Taxonomy" id="4686"/>
    <lineage>
        <taxon>Eukaryota</taxon>
        <taxon>Viridiplantae</taxon>
        <taxon>Streptophyta</taxon>
        <taxon>Embryophyta</taxon>
        <taxon>Tracheophyta</taxon>
        <taxon>Spermatophyta</taxon>
        <taxon>Magnoliopsida</taxon>
        <taxon>Liliopsida</taxon>
        <taxon>Asparagales</taxon>
        <taxon>Asparagaceae</taxon>
        <taxon>Asparagoideae</taxon>
        <taxon>Asparagus</taxon>
    </lineage>
</organism>
<dbReference type="EMBL" id="CM007390">
    <property type="protein sequence ID" value="ONK56739.1"/>
    <property type="molecule type" value="Genomic_DNA"/>
</dbReference>
<evidence type="ECO:0000313" key="1">
    <source>
        <dbReference type="EMBL" id="ONK56739.1"/>
    </source>
</evidence>
<sequence>MKLISRLRYMVHSYIPLVEGDTRRMGAGGGVRSEGGAGAEADAEGVARMSGVEIPEDLLRALGLPPAVFRGVQLLGWVSKSLVEYGQHVEDKSLEDWISI</sequence>
<accession>A0A5P1E2Q8</accession>
<dbReference type="Proteomes" id="UP000243459">
    <property type="component" value="Chromosome 10"/>
</dbReference>
<gene>
    <name evidence="1" type="ORF">A4U43_C10F12250</name>
</gene>
<dbReference type="Gramene" id="ONK56739">
    <property type="protein sequence ID" value="ONK56739"/>
    <property type="gene ID" value="A4U43_C10F12250"/>
</dbReference>